<feature type="region of interest" description="Disordered" evidence="1">
    <location>
        <begin position="266"/>
        <end position="363"/>
    </location>
</feature>
<dbReference type="VEuPathDB" id="TriTrypDB:ADEAN_000548400"/>
<dbReference type="OrthoDB" id="266332at2759"/>
<dbReference type="EMBL" id="LR877154">
    <property type="protein sequence ID" value="CAD2217998.1"/>
    <property type="molecule type" value="Genomic_DNA"/>
</dbReference>
<feature type="compositionally biased region" description="Acidic residues" evidence="1">
    <location>
        <begin position="279"/>
        <end position="334"/>
    </location>
</feature>
<name>A0A7G2CDS0_9TRYP</name>
<feature type="compositionally biased region" description="Basic and acidic residues" evidence="1">
    <location>
        <begin position="18"/>
        <end position="73"/>
    </location>
</feature>
<dbReference type="AlphaFoldDB" id="A0A7G2CDS0"/>
<feature type="region of interest" description="Disordered" evidence="1">
    <location>
        <begin position="1"/>
        <end position="102"/>
    </location>
</feature>
<organism evidence="2 3">
    <name type="scientific">Angomonas deanei</name>
    <dbReference type="NCBI Taxonomy" id="59799"/>
    <lineage>
        <taxon>Eukaryota</taxon>
        <taxon>Discoba</taxon>
        <taxon>Euglenozoa</taxon>
        <taxon>Kinetoplastea</taxon>
        <taxon>Metakinetoplastina</taxon>
        <taxon>Trypanosomatida</taxon>
        <taxon>Trypanosomatidae</taxon>
        <taxon>Strigomonadinae</taxon>
        <taxon>Angomonas</taxon>
    </lineage>
</organism>
<accession>A0A7G2CDS0</accession>
<gene>
    <name evidence="2" type="ORF">ADEAN_000548400</name>
</gene>
<keyword evidence="3" id="KW-1185">Reference proteome</keyword>
<sequence>MSPDNAGRPASNSLVNELNRKLETNEEQLRRMREKEKSWEDQVKQLRAELKSARDKEKELVKAVDRLPRRAETAPEGSPKSNQRGMIPAQPTSAIPQSRNQKNNFLKTRRFSRENFRPVTVPDIPTEFLDDDPRGAAFDEPDEVIVMEESMQEVDLPSGTIALSVPIGAEHLLQFAKAQIITKAQADKLWEFFCRTHLAPDEDEPRIEESILVEEVAQSPSNRVSRPDYGSPVVEVVMEESFAHPTLSPLDVATEAVHEVVLSPEVKRASVPNKAAVESSEEDDDEEEESDEEETDDDEDDDDEEETDSSEEEDEEEDDEEESEDTEDEEEEESGEVKASGKVVLAPGLRSKISRRFTEENEG</sequence>
<evidence type="ECO:0000313" key="2">
    <source>
        <dbReference type="EMBL" id="CAD2217998.1"/>
    </source>
</evidence>
<dbReference type="Proteomes" id="UP000515908">
    <property type="component" value="Chromosome 10"/>
</dbReference>
<reference evidence="2 3" key="1">
    <citation type="submission" date="2020-08" db="EMBL/GenBank/DDBJ databases">
        <authorList>
            <person name="Newling K."/>
            <person name="Davey J."/>
            <person name="Forrester S."/>
        </authorList>
    </citation>
    <scope>NUCLEOTIDE SEQUENCE [LARGE SCALE GENOMIC DNA]</scope>
    <source>
        <strain evidence="3">Crithidia deanei Carvalho (ATCC PRA-265)</strain>
    </source>
</reference>
<evidence type="ECO:0000313" key="3">
    <source>
        <dbReference type="Proteomes" id="UP000515908"/>
    </source>
</evidence>
<protein>
    <submittedName>
        <fullName evidence="2">Uncharacterized protein</fullName>
    </submittedName>
</protein>
<feature type="compositionally biased region" description="Polar residues" evidence="1">
    <location>
        <begin position="79"/>
        <end position="102"/>
    </location>
</feature>
<proteinExistence type="predicted"/>
<evidence type="ECO:0000256" key="1">
    <source>
        <dbReference type="SAM" id="MobiDB-lite"/>
    </source>
</evidence>